<evidence type="ECO:0000313" key="2">
    <source>
        <dbReference type="Proteomes" id="UP001622557"/>
    </source>
</evidence>
<evidence type="ECO:0000313" key="1">
    <source>
        <dbReference type="EMBL" id="WTQ84720.1"/>
    </source>
</evidence>
<proteinExistence type="predicted"/>
<reference evidence="1 2" key="1">
    <citation type="submission" date="2022-10" db="EMBL/GenBank/DDBJ databases">
        <title>The complete genomes of actinobacterial strains from the NBC collection.</title>
        <authorList>
            <person name="Joergensen T.S."/>
            <person name="Alvarez Arevalo M."/>
            <person name="Sterndorff E.B."/>
            <person name="Faurdal D."/>
            <person name="Vuksanovic O."/>
            <person name="Mourched A.-S."/>
            <person name="Charusanti P."/>
            <person name="Shaw S."/>
            <person name="Blin K."/>
            <person name="Weber T."/>
        </authorList>
    </citation>
    <scope>NUCLEOTIDE SEQUENCE [LARGE SCALE GENOMIC DNA]</scope>
    <source>
        <strain evidence="1 2">NBC_00156</strain>
    </source>
</reference>
<dbReference type="EMBL" id="CP108164">
    <property type="protein sequence ID" value="WTQ84720.1"/>
    <property type="molecule type" value="Genomic_DNA"/>
</dbReference>
<protein>
    <submittedName>
        <fullName evidence="1">Uncharacterized protein</fullName>
    </submittedName>
</protein>
<accession>A0ABZ1KVW8</accession>
<dbReference type="GeneID" id="97285242"/>
<dbReference type="Proteomes" id="UP001622557">
    <property type="component" value="Chromosome"/>
</dbReference>
<dbReference type="PANTHER" id="PTHR35861">
    <property type="match status" value="1"/>
</dbReference>
<dbReference type="PANTHER" id="PTHR35861:SF1">
    <property type="entry name" value="PHAGE TAIL SHEATH PROTEIN"/>
    <property type="match status" value="1"/>
</dbReference>
<organism evidence="1 2">
    <name type="scientific">Streptomyces achromogenes</name>
    <dbReference type="NCBI Taxonomy" id="67255"/>
    <lineage>
        <taxon>Bacteria</taxon>
        <taxon>Bacillati</taxon>
        <taxon>Actinomycetota</taxon>
        <taxon>Actinomycetes</taxon>
        <taxon>Kitasatosporales</taxon>
        <taxon>Streptomycetaceae</taxon>
        <taxon>Streptomyces</taxon>
    </lineage>
</organism>
<gene>
    <name evidence="1" type="ORF">OG350_32400</name>
</gene>
<dbReference type="RefSeq" id="WP_405452542.1">
    <property type="nucleotide sequence ID" value="NZ_CP108164.1"/>
</dbReference>
<keyword evidence="2" id="KW-1185">Reference proteome</keyword>
<sequence>MGAQKDQAYFVQVGKGITMTQDDIDSGRLILEIGLAAVRPAEFQILQLTQRLEA</sequence>
<name>A0ABZ1KVW8_STRAH</name>
<dbReference type="InterPro" id="IPR052042">
    <property type="entry name" value="Tail_sheath_structural"/>
</dbReference>